<dbReference type="GO" id="GO:0045329">
    <property type="term" value="P:carnitine biosynthetic process"/>
    <property type="evidence" value="ECO:0007669"/>
    <property type="project" value="UniProtKB-KW"/>
</dbReference>
<dbReference type="SUPFAM" id="SSF51197">
    <property type="entry name" value="Clavaminate synthase-like"/>
    <property type="match status" value="1"/>
</dbReference>
<sequence>MQKVTLFIKVFHCLRPANKGGDTILVDGFAVADKLRRQNPGYYELLASTPVEHHYIEGGDCPSNAKIYSRSVDQPVIVLDRQANIKQIRFNPYDRAPFAIHSTKDIVFFYKVFLFEILFFVVNIMRRSRKICSDCLKTCRLYFNANLLHRIT</sequence>
<proteinExistence type="predicted"/>
<dbReference type="WBParaSite" id="TCNE_0000475701-mRNA-1">
    <property type="protein sequence ID" value="TCNE_0000475701-mRNA-1"/>
    <property type="gene ID" value="TCNE_0000475701"/>
</dbReference>
<keyword evidence="8" id="KW-1185">Reference proteome</keyword>
<evidence type="ECO:0000313" key="9">
    <source>
        <dbReference type="WBParaSite" id="TCNE_0000475701-mRNA-1"/>
    </source>
</evidence>
<dbReference type="PANTHER" id="PTHR10696:SF51">
    <property type="entry name" value="TRIMETHYLLYSINE DIOXYGENASE, MITOCHONDRIAL"/>
    <property type="match status" value="1"/>
</dbReference>
<reference evidence="7 8" key="2">
    <citation type="submission" date="2018-11" db="EMBL/GenBank/DDBJ databases">
        <authorList>
            <consortium name="Pathogen Informatics"/>
        </authorList>
    </citation>
    <scope>NUCLEOTIDE SEQUENCE [LARGE SCALE GENOMIC DNA]</scope>
</reference>
<accession>A0A183U8D7</accession>
<dbReference type="PANTHER" id="PTHR10696">
    <property type="entry name" value="GAMMA-BUTYROBETAINE HYDROXYLASE-RELATED"/>
    <property type="match status" value="1"/>
</dbReference>
<comment type="cofactor">
    <cofactor evidence="1">
        <name>L-ascorbate</name>
        <dbReference type="ChEBI" id="CHEBI:38290"/>
    </cofactor>
</comment>
<evidence type="ECO:0000313" key="7">
    <source>
        <dbReference type="EMBL" id="VDM32122.1"/>
    </source>
</evidence>
<keyword evidence="5" id="KW-1133">Transmembrane helix</keyword>
<dbReference type="GO" id="GO:0005739">
    <property type="term" value="C:mitochondrion"/>
    <property type="evidence" value="ECO:0007669"/>
    <property type="project" value="TreeGrafter"/>
</dbReference>
<name>A0A183U8D7_TOXCA</name>
<dbReference type="GO" id="GO:0016491">
    <property type="term" value="F:oxidoreductase activity"/>
    <property type="evidence" value="ECO:0007669"/>
    <property type="project" value="UniProtKB-KW"/>
</dbReference>
<keyword evidence="4" id="KW-0560">Oxidoreductase</keyword>
<evidence type="ECO:0000256" key="3">
    <source>
        <dbReference type="ARBA" id="ARBA00022873"/>
    </source>
</evidence>
<dbReference type="Gene3D" id="3.60.130.10">
    <property type="entry name" value="Clavaminate synthase-like"/>
    <property type="match status" value="1"/>
</dbReference>
<keyword evidence="5" id="KW-0812">Transmembrane</keyword>
<dbReference type="InterPro" id="IPR042098">
    <property type="entry name" value="TauD-like_sf"/>
</dbReference>
<keyword evidence="3" id="KW-0124">Carnitine biosynthesis</keyword>
<evidence type="ECO:0000256" key="4">
    <source>
        <dbReference type="ARBA" id="ARBA00023002"/>
    </source>
</evidence>
<dbReference type="InterPro" id="IPR003819">
    <property type="entry name" value="TauD/TfdA-like"/>
</dbReference>
<gene>
    <name evidence="7" type="ORF">TCNE_LOCUS4757</name>
</gene>
<evidence type="ECO:0000256" key="1">
    <source>
        <dbReference type="ARBA" id="ARBA00001961"/>
    </source>
</evidence>
<feature type="domain" description="TauD/TfdA-like" evidence="6">
    <location>
        <begin position="10"/>
        <end position="95"/>
    </location>
</feature>
<dbReference type="AlphaFoldDB" id="A0A183U8D7"/>
<dbReference type="InterPro" id="IPR050411">
    <property type="entry name" value="AlphaKG_dependent_hydroxylases"/>
</dbReference>
<keyword evidence="5" id="KW-0472">Membrane</keyword>
<organism evidence="8 9">
    <name type="scientific">Toxocara canis</name>
    <name type="common">Canine roundworm</name>
    <dbReference type="NCBI Taxonomy" id="6265"/>
    <lineage>
        <taxon>Eukaryota</taxon>
        <taxon>Metazoa</taxon>
        <taxon>Ecdysozoa</taxon>
        <taxon>Nematoda</taxon>
        <taxon>Chromadorea</taxon>
        <taxon>Rhabditida</taxon>
        <taxon>Spirurina</taxon>
        <taxon>Ascaridomorpha</taxon>
        <taxon>Ascaridoidea</taxon>
        <taxon>Toxocaridae</taxon>
        <taxon>Toxocara</taxon>
    </lineage>
</organism>
<comment type="pathway">
    <text evidence="2">Amine and polyamine biosynthesis; carnitine biosynthesis.</text>
</comment>
<dbReference type="EMBL" id="UYWY01008931">
    <property type="protein sequence ID" value="VDM32122.1"/>
    <property type="molecule type" value="Genomic_DNA"/>
</dbReference>
<reference evidence="9" key="1">
    <citation type="submission" date="2016-06" db="UniProtKB">
        <authorList>
            <consortium name="WormBaseParasite"/>
        </authorList>
    </citation>
    <scope>IDENTIFICATION</scope>
</reference>
<dbReference type="Proteomes" id="UP000050794">
    <property type="component" value="Unassembled WGS sequence"/>
</dbReference>
<dbReference type="Pfam" id="PF02668">
    <property type="entry name" value="TauD"/>
    <property type="match status" value="1"/>
</dbReference>
<evidence type="ECO:0000256" key="5">
    <source>
        <dbReference type="SAM" id="Phobius"/>
    </source>
</evidence>
<evidence type="ECO:0000256" key="2">
    <source>
        <dbReference type="ARBA" id="ARBA00005022"/>
    </source>
</evidence>
<protein>
    <submittedName>
        <fullName evidence="9">TauD domain-containing protein</fullName>
    </submittedName>
</protein>
<evidence type="ECO:0000313" key="8">
    <source>
        <dbReference type="Proteomes" id="UP000050794"/>
    </source>
</evidence>
<feature type="transmembrane region" description="Helical" evidence="5">
    <location>
        <begin position="107"/>
        <end position="125"/>
    </location>
</feature>
<evidence type="ECO:0000259" key="6">
    <source>
        <dbReference type="Pfam" id="PF02668"/>
    </source>
</evidence>